<gene>
    <name evidence="7 9" type="primary">atpE</name>
    <name evidence="9" type="ORF">caldi_28580</name>
</gene>
<evidence type="ECO:0000256" key="4">
    <source>
        <dbReference type="ARBA" id="ARBA00022781"/>
    </source>
</evidence>
<evidence type="ECO:0000256" key="7">
    <source>
        <dbReference type="HAMAP-Rule" id="MF_01396"/>
    </source>
</evidence>
<keyword evidence="5 7" id="KW-1133">Transmembrane helix</keyword>
<evidence type="ECO:0000313" key="10">
    <source>
        <dbReference type="Proteomes" id="UP001163687"/>
    </source>
</evidence>
<dbReference type="EMBL" id="AP025628">
    <property type="protein sequence ID" value="BDG61768.1"/>
    <property type="molecule type" value="Genomic_DNA"/>
</dbReference>
<dbReference type="GO" id="GO:0008289">
    <property type="term" value="F:lipid binding"/>
    <property type="evidence" value="ECO:0007669"/>
    <property type="project" value="UniProtKB-KW"/>
</dbReference>
<dbReference type="InterPro" id="IPR038662">
    <property type="entry name" value="ATP_synth_F0_csu_sf"/>
</dbReference>
<feature type="transmembrane region" description="Helical" evidence="7">
    <location>
        <begin position="48"/>
        <end position="73"/>
    </location>
</feature>
<protein>
    <recommendedName>
        <fullName evidence="7">ATP synthase subunit c</fullName>
    </recommendedName>
    <alternativeName>
        <fullName evidence="7">ATP synthase F(0) sector subunit c</fullName>
    </alternativeName>
    <alternativeName>
        <fullName evidence="7">F-type ATPase subunit c</fullName>
        <shortName evidence="7">F-ATPase subunit c</shortName>
    </alternativeName>
    <alternativeName>
        <fullName evidence="7">Lipid-binding protein</fullName>
    </alternativeName>
</protein>
<name>A0AA35CNN6_9FIRM</name>
<comment type="function">
    <text evidence="7">F(1)F(0) ATP synthase produces ATP from ADP in the presence of a proton or sodium gradient. F-type ATPases consist of two structural domains, F(1) containing the extramembraneous catalytic core and F(0) containing the membrane proton channel, linked together by a central stalk and a peripheral stalk. During catalysis, ATP synthesis in the catalytic domain of F(1) is coupled via a rotary mechanism of the central stalk subunits to proton translocation.</text>
</comment>
<dbReference type="AlphaFoldDB" id="A0AA35CNN6"/>
<feature type="domain" description="V-ATPase proteolipid subunit C-like" evidence="8">
    <location>
        <begin position="8"/>
        <end position="71"/>
    </location>
</feature>
<evidence type="ECO:0000256" key="2">
    <source>
        <dbReference type="ARBA" id="ARBA00006704"/>
    </source>
</evidence>
<comment type="function">
    <text evidence="7">Key component of the F(0) channel; it plays a direct role in translocation across the membrane. A homomeric c-ring of between 10-14 subunits forms the central stalk rotor element with the F(1) delta and epsilon subunits.</text>
</comment>
<dbReference type="Pfam" id="PF00137">
    <property type="entry name" value="ATP-synt_C"/>
    <property type="match status" value="1"/>
</dbReference>
<evidence type="ECO:0000256" key="3">
    <source>
        <dbReference type="ARBA" id="ARBA00022692"/>
    </source>
</evidence>
<keyword evidence="7" id="KW-1003">Cell membrane</keyword>
<dbReference type="HAMAP" id="MF_01396">
    <property type="entry name" value="ATP_synth_c_bact"/>
    <property type="match status" value="1"/>
</dbReference>
<keyword evidence="7" id="KW-0446">Lipid-binding</keyword>
<keyword evidence="7" id="KW-0066">ATP synthesis</keyword>
<dbReference type="InterPro" id="IPR000454">
    <property type="entry name" value="ATP_synth_F0_csu"/>
</dbReference>
<organism evidence="9 10">
    <name type="scientific">Caldinitratiruptor microaerophilus</name>
    <dbReference type="NCBI Taxonomy" id="671077"/>
    <lineage>
        <taxon>Bacteria</taxon>
        <taxon>Bacillati</taxon>
        <taxon>Bacillota</taxon>
        <taxon>Clostridia</taxon>
        <taxon>Eubacteriales</taxon>
        <taxon>Symbiobacteriaceae</taxon>
        <taxon>Caldinitratiruptor</taxon>
    </lineage>
</organism>
<keyword evidence="7" id="KW-0138">CF(0)</keyword>
<reference evidence="9" key="1">
    <citation type="submission" date="2022-03" db="EMBL/GenBank/DDBJ databases">
        <title>Complete genome sequence of Caldinitratiruptor microaerophilus.</title>
        <authorList>
            <person name="Mukaiyama R."/>
            <person name="Nishiyama T."/>
            <person name="Ueda K."/>
        </authorList>
    </citation>
    <scope>NUCLEOTIDE SEQUENCE</scope>
    <source>
        <strain evidence="9">JCM 16183</strain>
    </source>
</reference>
<dbReference type="GO" id="GO:0005886">
    <property type="term" value="C:plasma membrane"/>
    <property type="evidence" value="ECO:0007669"/>
    <property type="project" value="UniProtKB-SubCell"/>
</dbReference>
<comment type="caution">
    <text evidence="7">Lacks conserved residue(s) required for the propagation of feature annotation.</text>
</comment>
<keyword evidence="7" id="KW-0813">Transport</keyword>
<dbReference type="GO" id="GO:0033177">
    <property type="term" value="C:proton-transporting two-sector ATPase complex, proton-transporting domain"/>
    <property type="evidence" value="ECO:0007669"/>
    <property type="project" value="InterPro"/>
</dbReference>
<dbReference type="CDD" id="cd18121">
    <property type="entry name" value="ATP-synt_Fo_c"/>
    <property type="match status" value="1"/>
</dbReference>
<dbReference type="InterPro" id="IPR002379">
    <property type="entry name" value="ATPase_proteolipid_c-like_dom"/>
</dbReference>
<dbReference type="Gene3D" id="1.20.20.10">
    <property type="entry name" value="F1F0 ATP synthase subunit C"/>
    <property type="match status" value="1"/>
</dbReference>
<dbReference type="GO" id="GO:0045259">
    <property type="term" value="C:proton-transporting ATP synthase complex"/>
    <property type="evidence" value="ECO:0007669"/>
    <property type="project" value="UniProtKB-KW"/>
</dbReference>
<keyword evidence="4 7" id="KW-0375">Hydrogen ion transport</keyword>
<dbReference type="Proteomes" id="UP001163687">
    <property type="component" value="Chromosome"/>
</dbReference>
<accession>A0AA35CNN6</accession>
<proteinExistence type="inferred from homology"/>
<dbReference type="PRINTS" id="PR00124">
    <property type="entry name" value="ATPASEC"/>
</dbReference>
<evidence type="ECO:0000313" key="9">
    <source>
        <dbReference type="EMBL" id="BDG61768.1"/>
    </source>
</evidence>
<keyword evidence="6 7" id="KW-0472">Membrane</keyword>
<keyword evidence="7" id="KW-0406">Ion transport</keyword>
<keyword evidence="3 7" id="KW-0812">Transmembrane</keyword>
<evidence type="ECO:0000256" key="6">
    <source>
        <dbReference type="ARBA" id="ARBA00023136"/>
    </source>
</evidence>
<comment type="similarity">
    <text evidence="2 7">Belongs to the ATPase C chain family.</text>
</comment>
<dbReference type="SUPFAM" id="SSF81333">
    <property type="entry name" value="F1F0 ATP synthase subunit C"/>
    <property type="match status" value="1"/>
</dbReference>
<keyword evidence="10" id="KW-1185">Reference proteome</keyword>
<evidence type="ECO:0000256" key="1">
    <source>
        <dbReference type="ARBA" id="ARBA00004141"/>
    </source>
</evidence>
<dbReference type="InterPro" id="IPR035921">
    <property type="entry name" value="F/V-ATP_Csub_sf"/>
</dbReference>
<dbReference type="GO" id="GO:0046933">
    <property type="term" value="F:proton-transporting ATP synthase activity, rotational mechanism"/>
    <property type="evidence" value="ECO:0007669"/>
    <property type="project" value="UniProtKB-UniRule"/>
</dbReference>
<dbReference type="RefSeq" id="WP_264842395.1">
    <property type="nucleotide sequence ID" value="NZ_AP025628.1"/>
</dbReference>
<feature type="site" description="Reversibly protonated during proton transport" evidence="7">
    <location>
        <position position="58"/>
    </location>
</feature>
<evidence type="ECO:0000256" key="5">
    <source>
        <dbReference type="ARBA" id="ARBA00022989"/>
    </source>
</evidence>
<evidence type="ECO:0000259" key="8">
    <source>
        <dbReference type="Pfam" id="PF00137"/>
    </source>
</evidence>
<comment type="subcellular location">
    <subcellularLocation>
        <location evidence="7">Cell membrane</location>
        <topology evidence="7">Multi-pass membrane protein</topology>
    </subcellularLocation>
    <subcellularLocation>
        <location evidence="1">Membrane</location>
        <topology evidence="1">Multi-pass membrane protein</topology>
    </subcellularLocation>
</comment>
<dbReference type="KEGG" id="cmic:caldi_28580"/>
<sequence>MVGAWIAFAAALSIALAALGATFAQGKATAAAMDAIWRQPEAAGDVRGALIIALALMEAVAIYGLLVGILLWLRIPAA</sequence>